<dbReference type="RefSeq" id="WP_307340210.1">
    <property type="nucleotide sequence ID" value="NZ_JAUSUQ010000009.1"/>
</dbReference>
<dbReference type="Gene3D" id="2.60.40.420">
    <property type="entry name" value="Cupredoxins - blue copper proteins"/>
    <property type="match status" value="1"/>
</dbReference>
<evidence type="ECO:0000259" key="8">
    <source>
        <dbReference type="PROSITE" id="PS50857"/>
    </source>
</evidence>
<dbReference type="InterPro" id="IPR001505">
    <property type="entry name" value="Copper_CuA"/>
</dbReference>
<dbReference type="PANTHER" id="PTHR42838">
    <property type="entry name" value="CYTOCHROME C OXIDASE SUBUNIT II"/>
    <property type="match status" value="1"/>
</dbReference>
<accession>A0ABU0CW55</accession>
<keyword evidence="2" id="KW-0479">Metal-binding</keyword>
<comment type="subcellular location">
    <subcellularLocation>
        <location evidence="1">Cell envelope</location>
    </subcellularLocation>
</comment>
<keyword evidence="7" id="KW-1133">Transmembrane helix</keyword>
<comment type="caution">
    <text evidence="9">The sequence shown here is derived from an EMBL/GenBank/DDBJ whole genome shotgun (WGS) entry which is preliminary data.</text>
</comment>
<evidence type="ECO:0000256" key="7">
    <source>
        <dbReference type="SAM" id="Phobius"/>
    </source>
</evidence>
<gene>
    <name evidence="9" type="ORF">J2S00_002543</name>
</gene>
<feature type="transmembrane region" description="Helical" evidence="7">
    <location>
        <begin position="12"/>
        <end position="34"/>
    </location>
</feature>
<keyword evidence="7" id="KW-0472">Membrane</keyword>
<keyword evidence="10" id="KW-1185">Reference proteome</keyword>
<dbReference type="Pfam" id="PF00116">
    <property type="entry name" value="COX2"/>
    <property type="match status" value="1"/>
</dbReference>
<sequence length="156" mass="17606">MDLPRYERIWLWFGSGSLLFFLVVTGFMGVYMGLHPADGMAHTVEPERVEEVAPFADPGVYQTGPNEFEARIVSFIFGYTPNEIRVPAGSTVHFKVTSRDVIHGLFIPGTSVNLMLTPGHITEYTHQFKQPGEYLILCHEYCGSGHHYMQGRLIVE</sequence>
<evidence type="ECO:0000256" key="4">
    <source>
        <dbReference type="ARBA" id="ARBA00024688"/>
    </source>
</evidence>
<keyword evidence="3" id="KW-0186">Copper</keyword>
<dbReference type="SUPFAM" id="SSF49503">
    <property type="entry name" value="Cupredoxins"/>
    <property type="match status" value="1"/>
</dbReference>
<name>A0ABU0CW55_9BACI</name>
<dbReference type="CDD" id="cd13913">
    <property type="entry name" value="ba3_CcO_II_C"/>
    <property type="match status" value="1"/>
</dbReference>
<organism evidence="9 10">
    <name type="scientific">Caldalkalibacillus uzonensis</name>
    <dbReference type="NCBI Taxonomy" id="353224"/>
    <lineage>
        <taxon>Bacteria</taxon>
        <taxon>Bacillati</taxon>
        <taxon>Bacillota</taxon>
        <taxon>Bacilli</taxon>
        <taxon>Bacillales</taxon>
        <taxon>Bacillaceae</taxon>
        <taxon>Caldalkalibacillus</taxon>
    </lineage>
</organism>
<dbReference type="EMBL" id="JAUSUQ010000009">
    <property type="protein sequence ID" value="MDQ0339750.1"/>
    <property type="molecule type" value="Genomic_DNA"/>
</dbReference>
<dbReference type="InterPro" id="IPR002429">
    <property type="entry name" value="CcO_II-like_C"/>
</dbReference>
<dbReference type="InterPro" id="IPR008972">
    <property type="entry name" value="Cupredoxin"/>
</dbReference>
<evidence type="ECO:0000256" key="1">
    <source>
        <dbReference type="ARBA" id="ARBA00004196"/>
    </source>
</evidence>
<keyword evidence="7" id="KW-0812">Transmembrane</keyword>
<reference evidence="9 10" key="1">
    <citation type="submission" date="2023-07" db="EMBL/GenBank/DDBJ databases">
        <title>Genomic Encyclopedia of Type Strains, Phase IV (KMG-IV): sequencing the most valuable type-strain genomes for metagenomic binning, comparative biology and taxonomic classification.</title>
        <authorList>
            <person name="Goeker M."/>
        </authorList>
    </citation>
    <scope>NUCLEOTIDE SEQUENCE [LARGE SCALE GENOMIC DNA]</scope>
    <source>
        <strain evidence="9 10">DSM 17740</strain>
    </source>
</reference>
<evidence type="ECO:0000313" key="10">
    <source>
        <dbReference type="Proteomes" id="UP001232445"/>
    </source>
</evidence>
<evidence type="ECO:0000256" key="3">
    <source>
        <dbReference type="ARBA" id="ARBA00023008"/>
    </source>
</evidence>
<evidence type="ECO:0000256" key="2">
    <source>
        <dbReference type="ARBA" id="ARBA00022723"/>
    </source>
</evidence>
<dbReference type="PROSITE" id="PS50857">
    <property type="entry name" value="COX2_CUA"/>
    <property type="match status" value="1"/>
</dbReference>
<dbReference type="Proteomes" id="UP001232445">
    <property type="component" value="Unassembled WGS sequence"/>
</dbReference>
<feature type="domain" description="Cytochrome oxidase subunit II copper A binding" evidence="8">
    <location>
        <begin position="1"/>
        <end position="156"/>
    </location>
</feature>
<dbReference type="PROSITE" id="PS00078">
    <property type="entry name" value="COX2"/>
    <property type="match status" value="1"/>
</dbReference>
<protein>
    <recommendedName>
        <fullName evidence="5">Cytochrome aa3 subunit 2</fullName>
    </recommendedName>
</protein>
<dbReference type="PANTHER" id="PTHR42838:SF2">
    <property type="entry name" value="NITROUS-OXIDE REDUCTASE"/>
    <property type="match status" value="1"/>
</dbReference>
<evidence type="ECO:0000313" key="9">
    <source>
        <dbReference type="EMBL" id="MDQ0339750.1"/>
    </source>
</evidence>
<evidence type="ECO:0000256" key="6">
    <source>
        <dbReference type="ARBA" id="ARBA00047816"/>
    </source>
</evidence>
<comment type="catalytic activity">
    <reaction evidence="6">
        <text>4 Fe(II)-[cytochrome c] + O2 + 8 H(+)(in) = 4 Fe(III)-[cytochrome c] + 2 H2O + 4 H(+)(out)</text>
        <dbReference type="Rhea" id="RHEA:11436"/>
        <dbReference type="Rhea" id="RHEA-COMP:10350"/>
        <dbReference type="Rhea" id="RHEA-COMP:14399"/>
        <dbReference type="ChEBI" id="CHEBI:15377"/>
        <dbReference type="ChEBI" id="CHEBI:15378"/>
        <dbReference type="ChEBI" id="CHEBI:15379"/>
        <dbReference type="ChEBI" id="CHEBI:29033"/>
        <dbReference type="ChEBI" id="CHEBI:29034"/>
        <dbReference type="EC" id="7.1.1.9"/>
    </reaction>
</comment>
<comment type="function">
    <text evidence="4">Subunits I and II form the functional core of the enzyme complex. Electrons originating in cytochrome c are transferred via heme a and Cu(A) to the binuclear center formed by heme a3 and Cu(B).</text>
</comment>
<proteinExistence type="predicted"/>
<dbReference type="InterPro" id="IPR034214">
    <property type="entry name" value="Ba3_CcO_II_C"/>
</dbReference>
<dbReference type="InterPro" id="IPR051403">
    <property type="entry name" value="NosZ/Cyto_c_oxidase_sub2"/>
</dbReference>
<evidence type="ECO:0000256" key="5">
    <source>
        <dbReference type="ARBA" id="ARBA00031399"/>
    </source>
</evidence>